<evidence type="ECO:0000313" key="3">
    <source>
        <dbReference type="EMBL" id="ALB28353.1"/>
    </source>
</evidence>
<accession>A0A0K2LAY4</accession>
<comment type="similarity">
    <text evidence="1">Belongs to the UPF0237 family.</text>
</comment>
<evidence type="ECO:0000259" key="2">
    <source>
        <dbReference type="PROSITE" id="PS51671"/>
    </source>
</evidence>
<dbReference type="Pfam" id="PF13740">
    <property type="entry name" value="ACT_6"/>
    <property type="match status" value="1"/>
</dbReference>
<dbReference type="NCBIfam" id="NF001220">
    <property type="entry name" value="PRK00194.1"/>
    <property type="match status" value="1"/>
</dbReference>
<feature type="domain" description="ACT" evidence="2">
    <location>
        <begin position="4"/>
        <end position="77"/>
    </location>
</feature>
<dbReference type="AlphaFoldDB" id="A0A0K2LAY4"/>
<dbReference type="Gene3D" id="3.30.70.260">
    <property type="match status" value="1"/>
</dbReference>
<evidence type="ECO:0000256" key="1">
    <source>
        <dbReference type="HAMAP-Rule" id="MF_01054"/>
    </source>
</evidence>
<evidence type="ECO:0000313" key="4">
    <source>
        <dbReference type="Proteomes" id="UP000061546"/>
    </source>
</evidence>
<dbReference type="PROSITE" id="PS51671">
    <property type="entry name" value="ACT"/>
    <property type="match status" value="1"/>
</dbReference>
<reference evidence="3 4" key="1">
    <citation type="submission" date="2015-08" db="EMBL/GenBank/DDBJ databases">
        <title>Genomic sequence of Lactobacillus heilongjiangensis DSM 28069, isolated from Chinese traditional pickle.</title>
        <authorList>
            <person name="Jiang X."/>
            <person name="Zheng B."/>
            <person name="Cheng H."/>
        </authorList>
    </citation>
    <scope>NUCLEOTIDE SEQUENCE [LARGE SCALE GENOMIC DNA]</scope>
    <source>
        <strain evidence="3 4">DSM 28069</strain>
    </source>
</reference>
<dbReference type="EMBL" id="CP012559">
    <property type="protein sequence ID" value="ALB28353.1"/>
    <property type="molecule type" value="Genomic_DNA"/>
</dbReference>
<dbReference type="InterPro" id="IPR045865">
    <property type="entry name" value="ACT-like_dom_sf"/>
</dbReference>
<dbReference type="CDD" id="cd04872">
    <property type="entry name" value="ACT_1ZPV"/>
    <property type="match status" value="1"/>
</dbReference>
<dbReference type="HAMAP" id="MF_01054">
    <property type="entry name" value="UPF0237"/>
    <property type="match status" value="1"/>
</dbReference>
<dbReference type="RefSeq" id="WP_041498767.1">
    <property type="nucleotide sequence ID" value="NZ_BJDV01000007.1"/>
</dbReference>
<sequence>MKAILTVLGHDQVGIVAKVSTKLAELDVNIIDISQTLMHDNFTMMMMVTWDDATKFDTIKDNLSELGQATGLDIRIQREEIFDAIQKL</sequence>
<gene>
    <name evidence="3" type="ORF">JP39_02550</name>
</gene>
<dbReference type="OrthoDB" id="9803078at2"/>
<dbReference type="SUPFAM" id="SSF55021">
    <property type="entry name" value="ACT-like"/>
    <property type="match status" value="1"/>
</dbReference>
<dbReference type="InterPro" id="IPR050990">
    <property type="entry name" value="UPF0237/GcvR_regulator"/>
</dbReference>
<dbReference type="InterPro" id="IPR022986">
    <property type="entry name" value="UPF0237_ACT"/>
</dbReference>
<dbReference type="PANTHER" id="PTHR34875:SF6">
    <property type="entry name" value="UPF0237 PROTEIN MJ1558"/>
    <property type="match status" value="1"/>
</dbReference>
<proteinExistence type="inferred from homology"/>
<dbReference type="PANTHER" id="PTHR34875">
    <property type="entry name" value="UPF0237 PROTEIN MJ1558"/>
    <property type="match status" value="1"/>
</dbReference>
<dbReference type="STRING" id="1074467.JP39_02550"/>
<name>A0A0K2LAY4_9LACO</name>
<protein>
    <recommendedName>
        <fullName evidence="1">UPF0237 protein JP39_02550</fullName>
    </recommendedName>
</protein>
<keyword evidence="4" id="KW-1185">Reference proteome</keyword>
<dbReference type="InterPro" id="IPR002912">
    <property type="entry name" value="ACT_dom"/>
</dbReference>
<dbReference type="KEGG" id="lhi:JP39_02550"/>
<dbReference type="Proteomes" id="UP000061546">
    <property type="component" value="Chromosome"/>
</dbReference>
<organism evidence="3 4">
    <name type="scientific">Companilactobacillus heilongjiangensis</name>
    <dbReference type="NCBI Taxonomy" id="1074467"/>
    <lineage>
        <taxon>Bacteria</taxon>
        <taxon>Bacillati</taxon>
        <taxon>Bacillota</taxon>
        <taxon>Bacilli</taxon>
        <taxon>Lactobacillales</taxon>
        <taxon>Lactobacillaceae</taxon>
        <taxon>Companilactobacillus</taxon>
    </lineage>
</organism>